<dbReference type="AlphaFoldDB" id="A0A4Q5LLH9"/>
<evidence type="ECO:0000256" key="2">
    <source>
        <dbReference type="ARBA" id="ARBA00022475"/>
    </source>
</evidence>
<keyword evidence="8" id="KW-1185">Reference proteome</keyword>
<dbReference type="EMBL" id="SEWG01000008">
    <property type="protein sequence ID" value="RYU86871.1"/>
    <property type="molecule type" value="Genomic_DNA"/>
</dbReference>
<protein>
    <submittedName>
        <fullName evidence="7">Lysine transporter LysE</fullName>
    </submittedName>
</protein>
<evidence type="ECO:0000256" key="3">
    <source>
        <dbReference type="ARBA" id="ARBA00022692"/>
    </source>
</evidence>
<feature type="transmembrane region" description="Helical" evidence="6">
    <location>
        <begin position="111"/>
        <end position="132"/>
    </location>
</feature>
<keyword evidence="5 6" id="KW-0472">Membrane</keyword>
<dbReference type="InterPro" id="IPR001123">
    <property type="entry name" value="LeuE-type"/>
</dbReference>
<dbReference type="OrthoDB" id="9342487at2"/>
<dbReference type="Proteomes" id="UP000293331">
    <property type="component" value="Unassembled WGS sequence"/>
</dbReference>
<comment type="subcellular location">
    <subcellularLocation>
        <location evidence="1">Cell membrane</location>
        <topology evidence="1">Multi-pass membrane protein</topology>
    </subcellularLocation>
</comment>
<proteinExistence type="predicted"/>
<organism evidence="7 8">
    <name type="scientific">Mucilaginibacter terrigena</name>
    <dbReference type="NCBI Taxonomy" id="2492395"/>
    <lineage>
        <taxon>Bacteria</taxon>
        <taxon>Pseudomonadati</taxon>
        <taxon>Bacteroidota</taxon>
        <taxon>Sphingobacteriia</taxon>
        <taxon>Sphingobacteriales</taxon>
        <taxon>Sphingobacteriaceae</taxon>
        <taxon>Mucilaginibacter</taxon>
    </lineage>
</organism>
<sequence>MIILTFFIGIIANFIGYIPPGNINLTLVQITLNRGFKQALQFIIAFSCVEFFFTYVVMQGAKWLSEQVRLDTIIDWVMVVLFITLGYITWRNRNSPPKTNYSEHASIKYGILLGFLNPVQIPFWMVTGTYLITHGWILDGRVALVIFSLGSAAGAFLALFLYAKFAGYVQKRFELSTRVIDTGIAILFFAFAAYHVVKQVYLVFFKHH</sequence>
<feature type="transmembrane region" description="Helical" evidence="6">
    <location>
        <begin position="39"/>
        <end position="61"/>
    </location>
</feature>
<dbReference type="Pfam" id="PF01810">
    <property type="entry name" value="LysE"/>
    <property type="match status" value="1"/>
</dbReference>
<feature type="transmembrane region" description="Helical" evidence="6">
    <location>
        <begin position="73"/>
        <end position="90"/>
    </location>
</feature>
<feature type="transmembrane region" description="Helical" evidence="6">
    <location>
        <begin position="6"/>
        <end position="27"/>
    </location>
</feature>
<evidence type="ECO:0000313" key="8">
    <source>
        <dbReference type="Proteomes" id="UP000293331"/>
    </source>
</evidence>
<evidence type="ECO:0000256" key="1">
    <source>
        <dbReference type="ARBA" id="ARBA00004651"/>
    </source>
</evidence>
<accession>A0A4Q5LLH9</accession>
<keyword evidence="3 6" id="KW-0812">Transmembrane</keyword>
<keyword evidence="2" id="KW-1003">Cell membrane</keyword>
<dbReference type="RefSeq" id="WP_129877901.1">
    <property type="nucleotide sequence ID" value="NZ_SEWG01000008.1"/>
</dbReference>
<feature type="transmembrane region" description="Helical" evidence="6">
    <location>
        <begin position="175"/>
        <end position="197"/>
    </location>
</feature>
<comment type="caution">
    <text evidence="7">The sequence shown here is derived from an EMBL/GenBank/DDBJ whole genome shotgun (WGS) entry which is preliminary data.</text>
</comment>
<name>A0A4Q5LLH9_9SPHI</name>
<keyword evidence="4 6" id="KW-1133">Transmembrane helix</keyword>
<evidence type="ECO:0000256" key="5">
    <source>
        <dbReference type="ARBA" id="ARBA00023136"/>
    </source>
</evidence>
<dbReference type="GO" id="GO:0006865">
    <property type="term" value="P:amino acid transport"/>
    <property type="evidence" value="ECO:0007669"/>
    <property type="project" value="InterPro"/>
</dbReference>
<gene>
    <name evidence="7" type="ORF">EWM62_17110</name>
</gene>
<reference evidence="7 8" key="1">
    <citation type="submission" date="2019-02" db="EMBL/GenBank/DDBJ databases">
        <title>Bacterial novel species Mucilaginibacter sp. 17JY9-4 isolated from soil.</title>
        <authorList>
            <person name="Jung H.-Y."/>
        </authorList>
    </citation>
    <scope>NUCLEOTIDE SEQUENCE [LARGE SCALE GENOMIC DNA]</scope>
    <source>
        <strain evidence="7 8">17JY9-4</strain>
    </source>
</reference>
<dbReference type="GO" id="GO:0005886">
    <property type="term" value="C:plasma membrane"/>
    <property type="evidence" value="ECO:0007669"/>
    <property type="project" value="UniProtKB-SubCell"/>
</dbReference>
<evidence type="ECO:0000256" key="4">
    <source>
        <dbReference type="ARBA" id="ARBA00022989"/>
    </source>
</evidence>
<evidence type="ECO:0000256" key="6">
    <source>
        <dbReference type="SAM" id="Phobius"/>
    </source>
</evidence>
<feature type="transmembrane region" description="Helical" evidence="6">
    <location>
        <begin position="144"/>
        <end position="163"/>
    </location>
</feature>
<evidence type="ECO:0000313" key="7">
    <source>
        <dbReference type="EMBL" id="RYU86871.1"/>
    </source>
</evidence>